<feature type="region of interest" description="Disordered" evidence="1">
    <location>
        <begin position="178"/>
        <end position="226"/>
    </location>
</feature>
<protein>
    <submittedName>
        <fullName evidence="2">Uncharacterized protein</fullName>
    </submittedName>
</protein>
<gene>
    <name evidence="2" type="ORF">CVT24_004179</name>
</gene>
<dbReference type="EMBL" id="NHTK01000396">
    <property type="protein sequence ID" value="PPR07623.1"/>
    <property type="molecule type" value="Genomic_DNA"/>
</dbReference>
<accession>A0A409YXC7</accession>
<feature type="compositionally biased region" description="Low complexity" evidence="1">
    <location>
        <begin position="201"/>
        <end position="217"/>
    </location>
</feature>
<reference evidence="2 3" key="1">
    <citation type="journal article" date="2018" name="Evol. Lett.">
        <title>Horizontal gene cluster transfer increased hallucinogenic mushroom diversity.</title>
        <authorList>
            <person name="Reynolds H.T."/>
            <person name="Vijayakumar V."/>
            <person name="Gluck-Thaler E."/>
            <person name="Korotkin H.B."/>
            <person name="Matheny P.B."/>
            <person name="Slot J.C."/>
        </authorList>
    </citation>
    <scope>NUCLEOTIDE SEQUENCE [LARGE SCALE GENOMIC DNA]</scope>
    <source>
        <strain evidence="2 3">2629</strain>
    </source>
</reference>
<keyword evidence="3" id="KW-1185">Reference proteome</keyword>
<proteinExistence type="predicted"/>
<comment type="caution">
    <text evidence="2">The sequence shown here is derived from an EMBL/GenBank/DDBJ whole genome shotgun (WGS) entry which is preliminary data.</text>
</comment>
<evidence type="ECO:0000313" key="2">
    <source>
        <dbReference type="EMBL" id="PPR07623.1"/>
    </source>
</evidence>
<evidence type="ECO:0000256" key="1">
    <source>
        <dbReference type="SAM" id="MobiDB-lite"/>
    </source>
</evidence>
<sequence length="484" mass="55515">MKITGQRIDRRIQVLPPTHGVRRFKNGFSNLSQISGTERKNMAKILLGCVVGYMSHKGIMAVTGLLDFIYLAQYEAHCADTFGYMKKALKQFYDNRDFFIEIGVRKHFNIPKFHSLTHYIRSIKMFGTTDNYNTEMFERLHIDFAKMGWRASNKRDEFPQMINWLDRQEKVSMYETYQSHRTDHASAPPPSPSSDRSVDMSTGSDGPTSSSSSVAPATDDDSDEDEFIPVPISSISLLPTTPHTSEVSISKHPAYPNAKISLIERVHDARDFGYYLKLFINQYLPNGERISPRQLDNFQLPFTKVDVYNLFRFHPSPINDSQTSIDVVRAMRKSSKYPHGRFDTVIVIVGKDAESTALQGTRVGRIRVIFRFPKIMDTNRGPREVPNNWEKGPMAYVEWFTSIPANGPSKNHGLMYKIKRPSGDGVRPGAIVPLTNIRQSCMLMPGYTVRQDVEDYHKAEKVLDQVDTFFINNWRDKYSYQTIY</sequence>
<dbReference type="Proteomes" id="UP000284842">
    <property type="component" value="Unassembled WGS sequence"/>
</dbReference>
<name>A0A409YXC7_9AGAR</name>
<dbReference type="AlphaFoldDB" id="A0A409YXC7"/>
<organism evidence="2 3">
    <name type="scientific">Panaeolus cyanescens</name>
    <dbReference type="NCBI Taxonomy" id="181874"/>
    <lineage>
        <taxon>Eukaryota</taxon>
        <taxon>Fungi</taxon>
        <taxon>Dikarya</taxon>
        <taxon>Basidiomycota</taxon>
        <taxon>Agaricomycotina</taxon>
        <taxon>Agaricomycetes</taxon>
        <taxon>Agaricomycetidae</taxon>
        <taxon>Agaricales</taxon>
        <taxon>Agaricineae</taxon>
        <taxon>Galeropsidaceae</taxon>
        <taxon>Panaeolus</taxon>
    </lineage>
</organism>
<evidence type="ECO:0000313" key="3">
    <source>
        <dbReference type="Proteomes" id="UP000284842"/>
    </source>
</evidence>
<dbReference type="InParanoid" id="A0A409YXC7"/>
<dbReference type="OrthoDB" id="2576233at2759"/>
<dbReference type="STRING" id="181874.A0A409YXC7"/>